<feature type="transmembrane region" description="Helical" evidence="14">
    <location>
        <begin position="6"/>
        <end position="25"/>
    </location>
</feature>
<evidence type="ECO:0000256" key="5">
    <source>
        <dbReference type="ARBA" id="ARBA00022617"/>
    </source>
</evidence>
<keyword evidence="5 13" id="KW-0349">Heme</keyword>
<dbReference type="AlphaFoldDB" id="A0A6A6V7P7"/>
<evidence type="ECO:0000256" key="11">
    <source>
        <dbReference type="ARBA" id="ARBA00023033"/>
    </source>
</evidence>
<evidence type="ECO:0000256" key="4">
    <source>
        <dbReference type="ARBA" id="ARBA00010617"/>
    </source>
</evidence>
<protein>
    <submittedName>
        <fullName evidence="15">P450 monooxygenase</fullName>
    </submittedName>
</protein>
<dbReference type="CDD" id="cd11061">
    <property type="entry name" value="CYP67-like"/>
    <property type="match status" value="1"/>
</dbReference>
<comment type="cofactor">
    <cofactor evidence="1 13">
        <name>heme</name>
        <dbReference type="ChEBI" id="CHEBI:30413"/>
    </cofactor>
</comment>
<comment type="pathway">
    <text evidence="3">Mycotoxin biosynthesis.</text>
</comment>
<dbReference type="InterPro" id="IPR002401">
    <property type="entry name" value="Cyt_P450_E_grp-I"/>
</dbReference>
<dbReference type="FunFam" id="1.10.630.10:FF:000063">
    <property type="entry name" value="Cytochrome P450 monooxygenase"/>
    <property type="match status" value="1"/>
</dbReference>
<evidence type="ECO:0000256" key="8">
    <source>
        <dbReference type="ARBA" id="ARBA00022989"/>
    </source>
</evidence>
<dbReference type="InterPro" id="IPR036396">
    <property type="entry name" value="Cyt_P450_sf"/>
</dbReference>
<evidence type="ECO:0000256" key="12">
    <source>
        <dbReference type="ARBA" id="ARBA00023136"/>
    </source>
</evidence>
<keyword evidence="16" id="KW-1185">Reference proteome</keyword>
<dbReference type="Gene3D" id="1.10.630.10">
    <property type="entry name" value="Cytochrome P450"/>
    <property type="match status" value="1"/>
</dbReference>
<evidence type="ECO:0000256" key="13">
    <source>
        <dbReference type="PIRSR" id="PIRSR602401-1"/>
    </source>
</evidence>
<feature type="binding site" description="axial binding residue" evidence="13">
    <location>
        <position position="490"/>
    </location>
    <ligand>
        <name>heme</name>
        <dbReference type="ChEBI" id="CHEBI:30413"/>
    </ligand>
    <ligandPart>
        <name>Fe</name>
        <dbReference type="ChEBI" id="CHEBI:18248"/>
    </ligandPart>
</feature>
<dbReference type="GO" id="GO:0016705">
    <property type="term" value="F:oxidoreductase activity, acting on paired donors, with incorporation or reduction of molecular oxygen"/>
    <property type="evidence" value="ECO:0007669"/>
    <property type="project" value="InterPro"/>
</dbReference>
<dbReference type="GO" id="GO:0005506">
    <property type="term" value="F:iron ion binding"/>
    <property type="evidence" value="ECO:0007669"/>
    <property type="project" value="InterPro"/>
</dbReference>
<keyword evidence="9" id="KW-0560">Oxidoreductase</keyword>
<dbReference type="Pfam" id="PF00067">
    <property type="entry name" value="p450"/>
    <property type="match status" value="1"/>
</dbReference>
<dbReference type="OrthoDB" id="6692864at2759"/>
<dbReference type="InterPro" id="IPR050121">
    <property type="entry name" value="Cytochrome_P450_monoxygenase"/>
</dbReference>
<evidence type="ECO:0000256" key="9">
    <source>
        <dbReference type="ARBA" id="ARBA00023002"/>
    </source>
</evidence>
<keyword evidence="7 13" id="KW-0479">Metal-binding</keyword>
<evidence type="ECO:0000313" key="16">
    <source>
        <dbReference type="Proteomes" id="UP000799440"/>
    </source>
</evidence>
<keyword evidence="8 14" id="KW-1133">Transmembrane helix</keyword>
<evidence type="ECO:0000313" key="15">
    <source>
        <dbReference type="EMBL" id="KAF2745906.1"/>
    </source>
</evidence>
<proteinExistence type="inferred from homology"/>
<evidence type="ECO:0000256" key="10">
    <source>
        <dbReference type="ARBA" id="ARBA00023004"/>
    </source>
</evidence>
<dbReference type="GO" id="GO:0004497">
    <property type="term" value="F:monooxygenase activity"/>
    <property type="evidence" value="ECO:0007669"/>
    <property type="project" value="UniProtKB-KW"/>
</dbReference>
<dbReference type="GO" id="GO:0020037">
    <property type="term" value="F:heme binding"/>
    <property type="evidence" value="ECO:0007669"/>
    <property type="project" value="InterPro"/>
</dbReference>
<evidence type="ECO:0000256" key="3">
    <source>
        <dbReference type="ARBA" id="ARBA00004685"/>
    </source>
</evidence>
<dbReference type="SUPFAM" id="SSF48264">
    <property type="entry name" value="Cytochrome P450"/>
    <property type="match status" value="1"/>
</dbReference>
<dbReference type="EMBL" id="MU006580">
    <property type="protein sequence ID" value="KAF2745906.1"/>
    <property type="molecule type" value="Genomic_DNA"/>
</dbReference>
<comment type="similarity">
    <text evidence="4">Belongs to the cytochrome P450 family.</text>
</comment>
<accession>A0A6A6V7P7</accession>
<evidence type="ECO:0000256" key="2">
    <source>
        <dbReference type="ARBA" id="ARBA00004370"/>
    </source>
</evidence>
<name>A0A6A6V7P7_9PLEO</name>
<dbReference type="PRINTS" id="PR00385">
    <property type="entry name" value="P450"/>
</dbReference>
<reference evidence="15" key="1">
    <citation type="journal article" date="2020" name="Stud. Mycol.">
        <title>101 Dothideomycetes genomes: a test case for predicting lifestyles and emergence of pathogens.</title>
        <authorList>
            <person name="Haridas S."/>
            <person name="Albert R."/>
            <person name="Binder M."/>
            <person name="Bloem J."/>
            <person name="Labutti K."/>
            <person name="Salamov A."/>
            <person name="Andreopoulos B."/>
            <person name="Baker S."/>
            <person name="Barry K."/>
            <person name="Bills G."/>
            <person name="Bluhm B."/>
            <person name="Cannon C."/>
            <person name="Castanera R."/>
            <person name="Culley D."/>
            <person name="Daum C."/>
            <person name="Ezra D."/>
            <person name="Gonzalez J."/>
            <person name="Henrissat B."/>
            <person name="Kuo A."/>
            <person name="Liang C."/>
            <person name="Lipzen A."/>
            <person name="Lutzoni F."/>
            <person name="Magnuson J."/>
            <person name="Mondo S."/>
            <person name="Nolan M."/>
            <person name="Ohm R."/>
            <person name="Pangilinan J."/>
            <person name="Park H.-J."/>
            <person name="Ramirez L."/>
            <person name="Alfaro M."/>
            <person name="Sun H."/>
            <person name="Tritt A."/>
            <person name="Yoshinaga Y."/>
            <person name="Zwiers L.-H."/>
            <person name="Turgeon B."/>
            <person name="Goodwin S."/>
            <person name="Spatafora J."/>
            <person name="Crous P."/>
            <person name="Grigoriev I."/>
        </authorList>
    </citation>
    <scope>NUCLEOTIDE SEQUENCE</scope>
    <source>
        <strain evidence="15">CBS 119925</strain>
    </source>
</reference>
<evidence type="ECO:0000256" key="14">
    <source>
        <dbReference type="SAM" id="Phobius"/>
    </source>
</evidence>
<keyword evidence="11 15" id="KW-0503">Monooxygenase</keyword>
<sequence length="546" mass="61329">MDSTIPDFAPHIFTVAGAATYIFYLHRGERHFYPWRYVGSVILLLCATTAGIQHIDTQSSIGSAAFQATKLVGLYLSGIYASLLIWRLFLNPLNKFPGHPLAKVTAFHHSYAVGKDLNMFLHLYESHKKWGDFVRIGPNTLSVADPRIVKPALGVHAVCTKAPWYSVEHPSYSMHTSRNKADHDARRRIWSNAFSDKALRGYEQRVLKYNKMLIEQLQSMAGRPVDMSQWFNLWSFDVMGDLAFGKSFGMLESAKTHWAIKLLNDGSDALGFAFPEWFGRLLMAIPGALEKTERFTKFCQQQIESRIAIQGKQEQPDITHFLIEDFNKKSEAAKRAALGSLAQDSKLIIVAGSDTSATTLAFMFYHLAQEPNLVAELRKELDSLLGEDGKVDHSKLQNAKLLSGCIDETLRLHPPVPSGLYRSVPPQGLTIGDTYIPGNTVVQIHLYTMGRDERNYAQADEFIPQRWYSRPELIKNKDAFAPFSLGPYGCIGKNLAYLEIRTLTAMLLRGFDFKLAPGEDGTQLLHSTDHFTVGLKPVNMMVTPRI</sequence>
<keyword evidence="6 14" id="KW-0812">Transmembrane</keyword>
<dbReference type="PRINTS" id="PR00463">
    <property type="entry name" value="EP450I"/>
</dbReference>
<evidence type="ECO:0000256" key="1">
    <source>
        <dbReference type="ARBA" id="ARBA00001971"/>
    </source>
</evidence>
<feature type="transmembrane region" description="Helical" evidence="14">
    <location>
        <begin position="71"/>
        <end position="90"/>
    </location>
</feature>
<organism evidence="15 16">
    <name type="scientific">Sporormia fimetaria CBS 119925</name>
    <dbReference type="NCBI Taxonomy" id="1340428"/>
    <lineage>
        <taxon>Eukaryota</taxon>
        <taxon>Fungi</taxon>
        <taxon>Dikarya</taxon>
        <taxon>Ascomycota</taxon>
        <taxon>Pezizomycotina</taxon>
        <taxon>Dothideomycetes</taxon>
        <taxon>Pleosporomycetidae</taxon>
        <taxon>Pleosporales</taxon>
        <taxon>Sporormiaceae</taxon>
        <taxon>Sporormia</taxon>
    </lineage>
</organism>
<dbReference type="InterPro" id="IPR001128">
    <property type="entry name" value="Cyt_P450"/>
</dbReference>
<dbReference type="PANTHER" id="PTHR24305:SF112">
    <property type="entry name" value="L-ORNITHINE-N5-MONOOXYGENASE (EUROFUNG)"/>
    <property type="match status" value="1"/>
</dbReference>
<dbReference type="GO" id="GO:0016020">
    <property type="term" value="C:membrane"/>
    <property type="evidence" value="ECO:0007669"/>
    <property type="project" value="UniProtKB-SubCell"/>
</dbReference>
<gene>
    <name evidence="15" type="ORF">M011DRAFT_405389</name>
</gene>
<comment type="subcellular location">
    <subcellularLocation>
        <location evidence="2">Membrane</location>
    </subcellularLocation>
</comment>
<evidence type="ECO:0000256" key="7">
    <source>
        <dbReference type="ARBA" id="ARBA00022723"/>
    </source>
</evidence>
<dbReference type="PANTHER" id="PTHR24305">
    <property type="entry name" value="CYTOCHROME P450"/>
    <property type="match status" value="1"/>
</dbReference>
<dbReference type="Proteomes" id="UP000799440">
    <property type="component" value="Unassembled WGS sequence"/>
</dbReference>
<evidence type="ECO:0000256" key="6">
    <source>
        <dbReference type="ARBA" id="ARBA00022692"/>
    </source>
</evidence>
<dbReference type="GO" id="GO:1902181">
    <property type="term" value="P:verruculogen biosynthetic process"/>
    <property type="evidence" value="ECO:0007669"/>
    <property type="project" value="UniProtKB-ARBA"/>
</dbReference>
<keyword evidence="12 14" id="KW-0472">Membrane</keyword>
<keyword evidence="10 13" id="KW-0408">Iron</keyword>